<keyword evidence="2" id="KW-0697">Rotamase</keyword>
<accession>A0A498HKP2</accession>
<evidence type="ECO:0000256" key="2">
    <source>
        <dbReference type="RuleBase" id="RU363019"/>
    </source>
</evidence>
<dbReference type="Proteomes" id="UP000290289">
    <property type="component" value="Chromosome 16"/>
</dbReference>
<keyword evidence="6" id="KW-1185">Reference proteome</keyword>
<dbReference type="EC" id="5.2.1.8" evidence="2"/>
<organism evidence="5 6">
    <name type="scientific">Malus domestica</name>
    <name type="common">Apple</name>
    <name type="synonym">Pyrus malus</name>
    <dbReference type="NCBI Taxonomy" id="3750"/>
    <lineage>
        <taxon>Eukaryota</taxon>
        <taxon>Viridiplantae</taxon>
        <taxon>Streptophyta</taxon>
        <taxon>Embryophyta</taxon>
        <taxon>Tracheophyta</taxon>
        <taxon>Spermatophyta</taxon>
        <taxon>Magnoliopsida</taxon>
        <taxon>eudicotyledons</taxon>
        <taxon>Gunneridae</taxon>
        <taxon>Pentapetalae</taxon>
        <taxon>rosids</taxon>
        <taxon>fabids</taxon>
        <taxon>Rosales</taxon>
        <taxon>Rosaceae</taxon>
        <taxon>Amygdaloideae</taxon>
        <taxon>Maleae</taxon>
        <taxon>Malus</taxon>
    </lineage>
</organism>
<feature type="region of interest" description="Disordered" evidence="3">
    <location>
        <begin position="1"/>
        <end position="20"/>
    </location>
</feature>
<name>A0A498HKP2_MALDO</name>
<dbReference type="PANTHER" id="PTHR11071:SF561">
    <property type="entry name" value="PEPTIDYL-PROLYL CIS-TRANS ISOMERASE D-RELATED"/>
    <property type="match status" value="1"/>
</dbReference>
<dbReference type="GO" id="GO:0005737">
    <property type="term" value="C:cytoplasm"/>
    <property type="evidence" value="ECO:0007669"/>
    <property type="project" value="TreeGrafter"/>
</dbReference>
<dbReference type="GO" id="GO:0006457">
    <property type="term" value="P:protein folding"/>
    <property type="evidence" value="ECO:0007669"/>
    <property type="project" value="TreeGrafter"/>
</dbReference>
<comment type="function">
    <text evidence="2">PPIases accelerate the folding of proteins. It catalyzes the cis-trans isomerization of proline imidic peptide bonds in oligopeptides.</text>
</comment>
<protein>
    <recommendedName>
        <fullName evidence="2">Peptidyl-prolyl cis-trans isomerase</fullName>
        <shortName evidence="2">PPIase</shortName>
        <ecNumber evidence="2">5.2.1.8</ecNumber>
    </recommendedName>
</protein>
<evidence type="ECO:0000313" key="5">
    <source>
        <dbReference type="EMBL" id="RXH70472.1"/>
    </source>
</evidence>
<comment type="caution">
    <text evidence="5">The sequence shown here is derived from an EMBL/GenBank/DDBJ whole genome shotgun (WGS) entry which is preliminary data.</text>
</comment>
<dbReference type="PROSITE" id="PS50072">
    <property type="entry name" value="CSA_PPIASE_2"/>
    <property type="match status" value="1"/>
</dbReference>
<dbReference type="SUPFAM" id="SSF50891">
    <property type="entry name" value="Cyclophilin-like"/>
    <property type="match status" value="1"/>
</dbReference>
<sequence>MSRKPLHYKGSDFTLSDGRGGESIYDDKFADEIQHTGPGILSMTNVGPDTNGSQFFITTVKIVSQG</sequence>
<evidence type="ECO:0000259" key="4">
    <source>
        <dbReference type="PROSITE" id="PS50072"/>
    </source>
</evidence>
<dbReference type="InterPro" id="IPR029000">
    <property type="entry name" value="Cyclophilin-like_dom_sf"/>
</dbReference>
<evidence type="ECO:0000313" key="6">
    <source>
        <dbReference type="Proteomes" id="UP000290289"/>
    </source>
</evidence>
<dbReference type="GO" id="GO:0016018">
    <property type="term" value="F:cyclosporin A binding"/>
    <property type="evidence" value="ECO:0007669"/>
    <property type="project" value="TreeGrafter"/>
</dbReference>
<dbReference type="PRINTS" id="PR00153">
    <property type="entry name" value="CSAPPISMRASE"/>
</dbReference>
<gene>
    <name evidence="5" type="ORF">DVH24_007728</name>
</gene>
<evidence type="ECO:0000256" key="3">
    <source>
        <dbReference type="SAM" id="MobiDB-lite"/>
    </source>
</evidence>
<comment type="similarity">
    <text evidence="1 2">Belongs to the cyclophilin-type PPIase family.</text>
</comment>
<dbReference type="InterPro" id="IPR002130">
    <property type="entry name" value="Cyclophilin-type_PPIase_dom"/>
</dbReference>
<feature type="domain" description="PPIase cyclophilin-type" evidence="4">
    <location>
        <begin position="9"/>
        <end position="61"/>
    </location>
</feature>
<dbReference type="EMBL" id="RDQH01000342">
    <property type="protein sequence ID" value="RXH70472.1"/>
    <property type="molecule type" value="Genomic_DNA"/>
</dbReference>
<reference evidence="5 6" key="1">
    <citation type="submission" date="2018-10" db="EMBL/GenBank/DDBJ databases">
        <title>A high-quality apple genome assembly.</title>
        <authorList>
            <person name="Hu J."/>
        </authorList>
    </citation>
    <scope>NUCLEOTIDE SEQUENCE [LARGE SCALE GENOMIC DNA]</scope>
    <source>
        <strain evidence="6">cv. HFTH1</strain>
        <tissue evidence="5">Young leaf</tissue>
    </source>
</reference>
<dbReference type="GO" id="GO:0003755">
    <property type="term" value="F:peptidyl-prolyl cis-trans isomerase activity"/>
    <property type="evidence" value="ECO:0007669"/>
    <property type="project" value="UniProtKB-UniRule"/>
</dbReference>
<dbReference type="Gene3D" id="2.40.100.10">
    <property type="entry name" value="Cyclophilin-like"/>
    <property type="match status" value="1"/>
</dbReference>
<dbReference type="Pfam" id="PF00160">
    <property type="entry name" value="Pro_isomerase"/>
    <property type="match status" value="1"/>
</dbReference>
<dbReference type="AlphaFoldDB" id="A0A498HKP2"/>
<proteinExistence type="inferred from homology"/>
<dbReference type="PANTHER" id="PTHR11071">
    <property type="entry name" value="PEPTIDYL-PROLYL CIS-TRANS ISOMERASE"/>
    <property type="match status" value="1"/>
</dbReference>
<evidence type="ECO:0000256" key="1">
    <source>
        <dbReference type="ARBA" id="ARBA00007365"/>
    </source>
</evidence>
<dbReference type="STRING" id="3750.A0A498HKP2"/>
<keyword evidence="2" id="KW-0413">Isomerase</keyword>
<comment type="catalytic activity">
    <reaction evidence="2">
        <text>[protein]-peptidylproline (omega=180) = [protein]-peptidylproline (omega=0)</text>
        <dbReference type="Rhea" id="RHEA:16237"/>
        <dbReference type="Rhea" id="RHEA-COMP:10747"/>
        <dbReference type="Rhea" id="RHEA-COMP:10748"/>
        <dbReference type="ChEBI" id="CHEBI:83833"/>
        <dbReference type="ChEBI" id="CHEBI:83834"/>
        <dbReference type="EC" id="5.2.1.8"/>
    </reaction>
</comment>